<feature type="compositionally biased region" description="Pro residues" evidence="11">
    <location>
        <begin position="272"/>
        <end position="282"/>
    </location>
</feature>
<evidence type="ECO:0000256" key="10">
    <source>
        <dbReference type="ARBA" id="ARBA00023214"/>
    </source>
</evidence>
<comment type="caution">
    <text evidence="13">The sequence shown here is derived from an EMBL/GenBank/DDBJ whole genome shotgun (WGS) entry which is preliminary data.</text>
</comment>
<dbReference type="InterPro" id="IPR050970">
    <property type="entry name" value="Cl_channel_volt-gated"/>
</dbReference>
<evidence type="ECO:0000256" key="9">
    <source>
        <dbReference type="ARBA" id="ARBA00023173"/>
    </source>
</evidence>
<keyword evidence="4" id="KW-0677">Repeat</keyword>
<keyword evidence="3 12" id="KW-0812">Transmembrane</keyword>
<dbReference type="GO" id="GO:0005886">
    <property type="term" value="C:plasma membrane"/>
    <property type="evidence" value="ECO:0007669"/>
    <property type="project" value="TreeGrafter"/>
</dbReference>
<keyword evidence="5 12" id="KW-1133">Transmembrane helix</keyword>
<keyword evidence="6" id="KW-0406">Ion transport</keyword>
<feature type="region of interest" description="Disordered" evidence="11">
    <location>
        <begin position="548"/>
        <end position="569"/>
    </location>
</feature>
<evidence type="ECO:0000256" key="8">
    <source>
        <dbReference type="ARBA" id="ARBA00023136"/>
    </source>
</evidence>
<feature type="transmembrane region" description="Helical" evidence="12">
    <location>
        <begin position="170"/>
        <end position="188"/>
    </location>
</feature>
<sequence>MGLCNSRKGEPKEGVGGPGPQGQQLDSELLGETYQKLFGGDQRPRGRKAVQRVIQTLKPLGLSVRSQILKLGEDWIFLFLLGICMATISFGLDVIISKFQRANLWVYDALEGYRALQYFSWVLYHAGLMMVSAGVAKYISPQAAGSGIPELKVTLRGVVLSEFFTLRTGLAKLVGVICTLGAGSTIFLGKVGPFVHMATILATQLGRVMVRVAGTKENPARKYEMLVAGAAVGVACCFVAPVGADHEGAAGDFLQQLHLGAGGAGGAERHPPAPPPLLRGPLAPVDPPPALLPRDAQLLPAHQGAGLGRLYGEIMAKVFPEGIVSDGIRIAIGPAAYALAGAAAYSGAVTHTLSTALLVFELTGQMSHVLPVLIAVLVANGLSQRLQAFKDVRGLLKVSNLKQFPLVDSQESRILLGSIRRKHLAKLLSEQLSTEKRFHCRGQTALRGPQRRSQERDTQLSVKMKDVRHLVEDWECQQLQEPVRLEDLPIDPAPYRLLEKETLYQCYDLFNLLGLRTAYVTNVGRLVGVVSLRELKAAVEGSVKGTFVRRRPHDGAQHEGDPDPNGASA</sequence>
<gene>
    <name evidence="13" type="ORF">DR999_PMT19601</name>
</gene>
<feature type="region of interest" description="Disordered" evidence="11">
    <location>
        <begin position="263"/>
        <end position="282"/>
    </location>
</feature>
<reference evidence="13 14" key="2">
    <citation type="submission" date="2019-04" db="EMBL/GenBank/DDBJ databases">
        <title>The genome sequence of big-headed turtle.</title>
        <authorList>
            <person name="Gong S."/>
        </authorList>
    </citation>
    <scope>NUCLEOTIDE SEQUENCE [LARGE SCALE GENOMIC DNA]</scope>
    <source>
        <strain evidence="13">DO16091913</strain>
        <tissue evidence="13">Muscle</tissue>
    </source>
</reference>
<dbReference type="OrthoDB" id="4564at2759"/>
<protein>
    <submittedName>
        <fullName evidence="13">Mucin-3A</fullName>
    </submittedName>
</protein>
<feature type="region of interest" description="Disordered" evidence="11">
    <location>
        <begin position="1"/>
        <end position="25"/>
    </location>
</feature>
<keyword evidence="9" id="KW-0869">Chloride channel</keyword>
<evidence type="ECO:0000313" key="13">
    <source>
        <dbReference type="EMBL" id="TFJ98459.1"/>
    </source>
</evidence>
<comment type="subcellular location">
    <subcellularLocation>
        <location evidence="1">Membrane</location>
        <topology evidence="1">Multi-pass membrane protein</topology>
    </subcellularLocation>
</comment>
<dbReference type="PANTHER" id="PTHR45720">
    <property type="entry name" value="CHLORIDE CHANNEL PROTEIN 2"/>
    <property type="match status" value="1"/>
</dbReference>
<dbReference type="EMBL" id="QXTE01000395">
    <property type="protein sequence ID" value="TFJ98459.1"/>
    <property type="molecule type" value="Genomic_DNA"/>
</dbReference>
<evidence type="ECO:0000256" key="11">
    <source>
        <dbReference type="SAM" id="MobiDB-lite"/>
    </source>
</evidence>
<evidence type="ECO:0000256" key="6">
    <source>
        <dbReference type="ARBA" id="ARBA00023065"/>
    </source>
</evidence>
<dbReference type="InterPro" id="IPR046342">
    <property type="entry name" value="CBS_dom_sf"/>
</dbReference>
<organism evidence="13 14">
    <name type="scientific">Platysternon megacephalum</name>
    <name type="common">big-headed turtle</name>
    <dbReference type="NCBI Taxonomy" id="55544"/>
    <lineage>
        <taxon>Eukaryota</taxon>
        <taxon>Metazoa</taxon>
        <taxon>Chordata</taxon>
        <taxon>Craniata</taxon>
        <taxon>Vertebrata</taxon>
        <taxon>Euteleostomi</taxon>
        <taxon>Archelosauria</taxon>
        <taxon>Testudinata</taxon>
        <taxon>Testudines</taxon>
        <taxon>Cryptodira</taxon>
        <taxon>Durocryptodira</taxon>
        <taxon>Testudinoidea</taxon>
        <taxon>Platysternidae</taxon>
        <taxon>Platysternon</taxon>
    </lineage>
</organism>
<evidence type="ECO:0000256" key="12">
    <source>
        <dbReference type="SAM" id="Phobius"/>
    </source>
</evidence>
<evidence type="ECO:0000256" key="3">
    <source>
        <dbReference type="ARBA" id="ARBA00022692"/>
    </source>
</evidence>
<reference evidence="13 14" key="1">
    <citation type="submission" date="2019-04" db="EMBL/GenBank/DDBJ databases">
        <title>Draft genome of the big-headed turtle Platysternon megacephalum.</title>
        <authorList>
            <person name="Gong S."/>
        </authorList>
    </citation>
    <scope>NUCLEOTIDE SEQUENCE [LARGE SCALE GENOMIC DNA]</scope>
    <source>
        <strain evidence="13">DO16091913</strain>
        <tissue evidence="13">Muscle</tissue>
    </source>
</reference>
<accession>A0A4D9DT97</accession>
<keyword evidence="2" id="KW-0813">Transport</keyword>
<dbReference type="PRINTS" id="PR00762">
    <property type="entry name" value="CLCHANNEL"/>
</dbReference>
<keyword evidence="8 12" id="KW-0472">Membrane</keyword>
<proteinExistence type="predicted"/>
<dbReference type="Pfam" id="PF00654">
    <property type="entry name" value="Voltage_CLC"/>
    <property type="match status" value="2"/>
</dbReference>
<evidence type="ECO:0000256" key="2">
    <source>
        <dbReference type="ARBA" id="ARBA00022448"/>
    </source>
</evidence>
<evidence type="ECO:0000256" key="4">
    <source>
        <dbReference type="ARBA" id="ARBA00022737"/>
    </source>
</evidence>
<dbReference type="AlphaFoldDB" id="A0A4D9DT97"/>
<evidence type="ECO:0000256" key="5">
    <source>
        <dbReference type="ARBA" id="ARBA00022989"/>
    </source>
</evidence>
<feature type="transmembrane region" description="Helical" evidence="12">
    <location>
        <begin position="116"/>
        <end position="136"/>
    </location>
</feature>
<evidence type="ECO:0000313" key="14">
    <source>
        <dbReference type="Proteomes" id="UP000297703"/>
    </source>
</evidence>
<feature type="transmembrane region" description="Helical" evidence="12">
    <location>
        <begin position="75"/>
        <end position="96"/>
    </location>
</feature>
<keyword evidence="9" id="KW-0407">Ion channel</keyword>
<dbReference type="Proteomes" id="UP000297703">
    <property type="component" value="Unassembled WGS sequence"/>
</dbReference>
<dbReference type="Gene3D" id="1.10.3080.10">
    <property type="entry name" value="Clc chloride channel"/>
    <property type="match status" value="2"/>
</dbReference>
<dbReference type="InterPro" id="IPR014743">
    <property type="entry name" value="Cl-channel_core"/>
</dbReference>
<keyword evidence="7" id="KW-0129">CBS domain</keyword>
<dbReference type="SUPFAM" id="SSF54631">
    <property type="entry name" value="CBS-domain pair"/>
    <property type="match status" value="1"/>
</dbReference>
<name>A0A4D9DT97_9SAUR</name>
<dbReference type="InterPro" id="IPR001807">
    <property type="entry name" value="ClC"/>
</dbReference>
<evidence type="ECO:0000256" key="1">
    <source>
        <dbReference type="ARBA" id="ARBA00004141"/>
    </source>
</evidence>
<dbReference type="SUPFAM" id="SSF81340">
    <property type="entry name" value="Clc chloride channel"/>
    <property type="match status" value="2"/>
</dbReference>
<dbReference type="PANTHER" id="PTHR45720:SF17">
    <property type="entry name" value="CHLORIDE CHANNEL PROTEIN CLC-KB ISOFORM X1"/>
    <property type="match status" value="1"/>
</dbReference>
<evidence type="ECO:0000256" key="7">
    <source>
        <dbReference type="ARBA" id="ARBA00023122"/>
    </source>
</evidence>
<keyword evidence="10" id="KW-0868">Chloride</keyword>
<dbReference type="GO" id="GO:0034707">
    <property type="term" value="C:chloride channel complex"/>
    <property type="evidence" value="ECO:0007669"/>
    <property type="project" value="UniProtKB-KW"/>
</dbReference>
<dbReference type="GO" id="GO:0005247">
    <property type="term" value="F:voltage-gated chloride channel activity"/>
    <property type="evidence" value="ECO:0007669"/>
    <property type="project" value="TreeGrafter"/>
</dbReference>
<dbReference type="STRING" id="55544.A0A4D9DT97"/>
<dbReference type="Gene3D" id="3.10.580.10">
    <property type="entry name" value="CBS-domain"/>
    <property type="match status" value="1"/>
</dbReference>
<keyword evidence="14" id="KW-1185">Reference proteome</keyword>